<dbReference type="HAMAP" id="MF_00818">
    <property type="entry name" value="QueF_type1"/>
    <property type="match status" value="1"/>
</dbReference>
<dbReference type="GO" id="GO:0033739">
    <property type="term" value="F:preQ1 synthase activity"/>
    <property type="evidence" value="ECO:0007669"/>
    <property type="project" value="UniProtKB-UniRule"/>
</dbReference>
<dbReference type="AlphaFoldDB" id="A0A2S9YRX6"/>
<dbReference type="InterPro" id="IPR050084">
    <property type="entry name" value="NADPH_dep_7-cyano-7-deazaG_red"/>
</dbReference>
<dbReference type="PANTHER" id="PTHR34354">
    <property type="entry name" value="NADPH-DEPENDENT 7-CYANO-7-DEAZAGUANINE REDUCTASE"/>
    <property type="match status" value="1"/>
</dbReference>
<dbReference type="InterPro" id="IPR016856">
    <property type="entry name" value="QueF_type1"/>
</dbReference>
<keyword evidence="2 5" id="KW-0671">Queuosine biosynthesis</keyword>
<comment type="similarity">
    <text evidence="5">Belongs to the GTP cyclohydrolase I family. QueF type 1 subfamily.</text>
</comment>
<protein>
    <recommendedName>
        <fullName evidence="5">NADPH-dependent 7-cyano-7-deazaguanine reductase</fullName>
        <ecNumber evidence="5">1.7.1.13</ecNumber>
    </recommendedName>
    <alternativeName>
        <fullName evidence="5">7-cyano-7-carbaguanine reductase</fullName>
    </alternativeName>
    <alternativeName>
        <fullName evidence="5">NADPH-dependent nitrile oxidoreductase</fullName>
    </alternativeName>
    <alternativeName>
        <fullName evidence="5">PreQ(0) reductase</fullName>
    </alternativeName>
</protein>
<comment type="caution">
    <text evidence="7">The sequence shown here is derived from an EMBL/GenBank/DDBJ whole genome shotgun (WGS) entry which is preliminary data.</text>
</comment>
<comment type="subcellular location">
    <subcellularLocation>
        <location evidence="5">Cytoplasm</location>
    </subcellularLocation>
</comment>
<dbReference type="InterPro" id="IPR043133">
    <property type="entry name" value="GTP-CH-I_C/QueF"/>
</dbReference>
<evidence type="ECO:0000256" key="4">
    <source>
        <dbReference type="ARBA" id="ARBA00023002"/>
    </source>
</evidence>
<proteinExistence type="inferred from homology"/>
<feature type="region of interest" description="Disordered" evidence="6">
    <location>
        <begin position="1"/>
        <end position="51"/>
    </location>
</feature>
<sequence>MDAPSITLPRPTLAPQTSEQAHTLTAPPTRGTHRPVPSQPSRELETFANPKPGRDYEIRFECPEFTCVCPKTGQPDFATIRIRYTPDQRCVELKSLKLYLWSFRDVGAFHEAVTNQILDDLVAALQPRAMVVEGDFLVRGGIHTVVEARYSMP</sequence>
<evidence type="ECO:0000313" key="7">
    <source>
        <dbReference type="EMBL" id="PRQ07836.1"/>
    </source>
</evidence>
<evidence type="ECO:0000256" key="3">
    <source>
        <dbReference type="ARBA" id="ARBA00022857"/>
    </source>
</evidence>
<accession>A0A2S9YRX6</accession>
<name>A0A2S9YRX6_9BACT</name>
<dbReference type="GO" id="GO:0005737">
    <property type="term" value="C:cytoplasm"/>
    <property type="evidence" value="ECO:0007669"/>
    <property type="project" value="UniProtKB-SubCell"/>
</dbReference>
<feature type="binding site" evidence="5">
    <location>
        <begin position="91"/>
        <end position="93"/>
    </location>
    <ligand>
        <name>substrate</name>
    </ligand>
</feature>
<dbReference type="UniPathway" id="UPA00392"/>
<dbReference type="NCBIfam" id="TIGR03139">
    <property type="entry name" value="QueF-II"/>
    <property type="match status" value="1"/>
</dbReference>
<evidence type="ECO:0000256" key="2">
    <source>
        <dbReference type="ARBA" id="ARBA00022785"/>
    </source>
</evidence>
<dbReference type="GO" id="GO:0008616">
    <property type="term" value="P:tRNA queuosine(34) biosynthetic process"/>
    <property type="evidence" value="ECO:0007669"/>
    <property type="project" value="UniProtKB-UniRule"/>
</dbReference>
<organism evidence="7 8">
    <name type="scientific">Enhygromyxa salina</name>
    <dbReference type="NCBI Taxonomy" id="215803"/>
    <lineage>
        <taxon>Bacteria</taxon>
        <taxon>Pseudomonadati</taxon>
        <taxon>Myxococcota</taxon>
        <taxon>Polyangia</taxon>
        <taxon>Nannocystales</taxon>
        <taxon>Nannocystaceae</taxon>
        <taxon>Enhygromyxa</taxon>
    </lineage>
</organism>
<dbReference type="SUPFAM" id="SSF55620">
    <property type="entry name" value="Tetrahydrobiopterin biosynthesis enzymes-like"/>
    <property type="match status" value="1"/>
</dbReference>
<dbReference type="PANTHER" id="PTHR34354:SF1">
    <property type="entry name" value="NADPH-DEPENDENT 7-CYANO-7-DEAZAGUANINE REDUCTASE"/>
    <property type="match status" value="1"/>
</dbReference>
<keyword evidence="4 5" id="KW-0560">Oxidoreductase</keyword>
<dbReference type="Proteomes" id="UP000238823">
    <property type="component" value="Unassembled WGS sequence"/>
</dbReference>
<keyword evidence="1 5" id="KW-0963">Cytoplasm</keyword>
<feature type="binding site" evidence="5">
    <location>
        <begin position="110"/>
        <end position="111"/>
    </location>
    <ligand>
        <name>substrate</name>
    </ligand>
</feature>
<comment type="pathway">
    <text evidence="5">tRNA modification; tRNA-queuosine biosynthesis.</text>
</comment>
<gene>
    <name evidence="5 7" type="primary">queF</name>
    <name evidence="7" type="ORF">ENSA7_25080</name>
</gene>
<dbReference type="EC" id="1.7.1.13" evidence="5"/>
<feature type="compositionally biased region" description="Polar residues" evidence="6">
    <location>
        <begin position="14"/>
        <end position="23"/>
    </location>
</feature>
<comment type="function">
    <text evidence="5">Catalyzes the NADPH-dependent reduction of 7-cyano-7-deazaguanine (preQ0) to 7-aminomethyl-7-deazaguanine (preQ1).</text>
</comment>
<reference evidence="7 8" key="1">
    <citation type="submission" date="2018-03" db="EMBL/GenBank/DDBJ databases">
        <title>Draft Genome Sequences of the Obligatory Marine Myxobacteria Enhygromyxa salina SWB007.</title>
        <authorList>
            <person name="Poehlein A."/>
            <person name="Moghaddam J.A."/>
            <person name="Harms H."/>
            <person name="Alanjari M."/>
            <person name="Koenig G.M."/>
            <person name="Daniel R."/>
            <person name="Schaeberle T.F."/>
        </authorList>
    </citation>
    <scope>NUCLEOTIDE SEQUENCE [LARGE SCALE GENOMIC DNA]</scope>
    <source>
        <strain evidence="7 8">SWB007</strain>
    </source>
</reference>
<dbReference type="Gene3D" id="3.30.1130.10">
    <property type="match status" value="1"/>
</dbReference>
<keyword evidence="3 5" id="KW-0521">NADP</keyword>
<dbReference type="InterPro" id="IPR029500">
    <property type="entry name" value="QueF"/>
</dbReference>
<feature type="active site" description="Thioimide intermediate" evidence="5">
    <location>
        <position position="69"/>
    </location>
</feature>
<feature type="active site" description="Proton donor" evidence="5">
    <location>
        <position position="76"/>
    </location>
</feature>
<evidence type="ECO:0000256" key="1">
    <source>
        <dbReference type="ARBA" id="ARBA00022490"/>
    </source>
</evidence>
<dbReference type="Pfam" id="PF14489">
    <property type="entry name" value="QueF"/>
    <property type="match status" value="1"/>
</dbReference>
<evidence type="ECO:0000256" key="6">
    <source>
        <dbReference type="SAM" id="MobiDB-lite"/>
    </source>
</evidence>
<evidence type="ECO:0000313" key="8">
    <source>
        <dbReference type="Proteomes" id="UP000238823"/>
    </source>
</evidence>
<evidence type="ECO:0000256" key="5">
    <source>
        <dbReference type="HAMAP-Rule" id="MF_00818"/>
    </source>
</evidence>
<dbReference type="EMBL" id="PVNL01000049">
    <property type="protein sequence ID" value="PRQ07836.1"/>
    <property type="molecule type" value="Genomic_DNA"/>
</dbReference>
<comment type="catalytic activity">
    <reaction evidence="5">
        <text>7-aminomethyl-7-carbaguanine + 2 NADP(+) = 7-cyano-7-carbaguanine + 2 NADPH + 3 H(+)</text>
        <dbReference type="Rhea" id="RHEA:13409"/>
        <dbReference type="ChEBI" id="CHEBI:15378"/>
        <dbReference type="ChEBI" id="CHEBI:45075"/>
        <dbReference type="ChEBI" id="CHEBI:57783"/>
        <dbReference type="ChEBI" id="CHEBI:58349"/>
        <dbReference type="ChEBI" id="CHEBI:58703"/>
        <dbReference type="EC" id="1.7.1.13"/>
    </reaction>
</comment>